<reference evidence="1 2" key="1">
    <citation type="submission" date="2005-07" db="EMBL/GenBank/DDBJ databases">
        <authorList>
            <person name="Mural R.J."/>
            <person name="Li P.W."/>
            <person name="Adams M.D."/>
            <person name="Amanatides P.G."/>
            <person name="Baden-Tillson H."/>
            <person name="Barnstead M."/>
            <person name="Chin S.H."/>
            <person name="Dew I."/>
            <person name="Evans C.A."/>
            <person name="Ferriera S."/>
            <person name="Flanigan M."/>
            <person name="Fosler C."/>
            <person name="Glodek A."/>
            <person name="Gu Z."/>
            <person name="Holt R.A."/>
            <person name="Jennings D."/>
            <person name="Kraft C.L."/>
            <person name="Lu F."/>
            <person name="Nguyen T."/>
            <person name="Nusskern D.R."/>
            <person name="Pfannkoch C.M."/>
            <person name="Sitter C."/>
            <person name="Sutton G.G."/>
            <person name="Venter J.C."/>
            <person name="Wang Z."/>
            <person name="Woodage T."/>
            <person name="Zheng X.H."/>
            <person name="Zhong F."/>
        </authorList>
    </citation>
    <scope>NUCLEOTIDE SEQUENCE [LARGE SCALE GENOMIC DNA]</scope>
    <source>
        <strain>BN</strain>
        <strain evidence="2">Sprague-Dawley</strain>
    </source>
</reference>
<accession>A6HH51</accession>
<dbReference type="Proteomes" id="UP000234681">
    <property type="component" value="Chromosome 10"/>
</dbReference>
<evidence type="ECO:0000313" key="1">
    <source>
        <dbReference type="EMBL" id="EDM05356.1"/>
    </source>
</evidence>
<proteinExistence type="predicted"/>
<sequence length="89" mass="9895">MEGRVSPVGSSHRLLTAAVLFRGPVEPLVFLANFALVLQGPLTTQYIWHRISTELGYNGTRHRENCGNQSADPVLKGTDYSSCHWSLRL</sequence>
<gene>
    <name evidence="1" type="primary">RGD1309472</name>
    <name evidence="1" type="ORF">rCG_35335</name>
</gene>
<name>A6HH51_RAT</name>
<dbReference type="EMBL" id="CH473948">
    <property type="protein sequence ID" value="EDM05356.1"/>
    <property type="molecule type" value="Genomic_DNA"/>
</dbReference>
<protein>
    <submittedName>
        <fullName evidence="1">Similar to DNA segment, Chr 11, ERATO Doi 18, expressed, isoform CRA_b</fullName>
    </submittedName>
</protein>
<dbReference type="AlphaFoldDB" id="A6HH51"/>
<organism evidence="1 2">
    <name type="scientific">Rattus norvegicus</name>
    <name type="common">Rat</name>
    <dbReference type="NCBI Taxonomy" id="10116"/>
    <lineage>
        <taxon>Eukaryota</taxon>
        <taxon>Metazoa</taxon>
        <taxon>Chordata</taxon>
        <taxon>Craniata</taxon>
        <taxon>Vertebrata</taxon>
        <taxon>Euteleostomi</taxon>
        <taxon>Mammalia</taxon>
        <taxon>Eutheria</taxon>
        <taxon>Euarchontoglires</taxon>
        <taxon>Glires</taxon>
        <taxon>Rodentia</taxon>
        <taxon>Myomorpha</taxon>
        <taxon>Muroidea</taxon>
        <taxon>Muridae</taxon>
        <taxon>Murinae</taxon>
        <taxon>Rattus</taxon>
    </lineage>
</organism>
<evidence type="ECO:0000313" key="2">
    <source>
        <dbReference type="Proteomes" id="UP000234681"/>
    </source>
</evidence>